<dbReference type="PROSITE" id="PS50280">
    <property type="entry name" value="SET"/>
    <property type="match status" value="1"/>
</dbReference>
<dbReference type="GeneID" id="120253092"/>
<dbReference type="InterPro" id="IPR003105">
    <property type="entry name" value="SRA_YDG"/>
</dbReference>
<dbReference type="PROSITE" id="PS51575">
    <property type="entry name" value="SAM_MT43_SUVAR39_2"/>
    <property type="match status" value="1"/>
</dbReference>
<sequence length="1135" mass="124707">MADDPPVKYKRRRVSAIRHFPKGCGPHAPKLADLVNPAEEIHPTSVPDDPVLVSATKEVSLPQEFEKAASDRTGLDESLKVFNGESVDLIVGDGGAPSEAVGGEEKMDVEVGKAKELVLKMYPPPRRRKVSAIRTFPAGCGSKAPPLMKALEDESLIVRGNENVELDGRIVENTGSRLVDPAPATHVGKSMEAEEKHNGKEIECVEKVNKDDEIGLDTNDSPKAKSAEGVQKLVVKPRDNSREFGSSSVVLKVGDVDGRKLESDSEIGRDGSESPKVSNVDGDQKLDVKPGDNEKVVESASVVQKDANVDVLKKLALKQKVVDKSSNQVVVPVGEVEVEEKGNATKQAKERTIENMGLVCVRSLENIHSRENVAEGEGKKMTLNRSVSEKKMEVDNLKHDAKSTKFGLQENRPFQLDATSPSRIKIVDRDGSSLPEREEDSRCLMIRKNTKKLARKSLVRSQEKSIVLSAQEQEDLVSYADRLIVQALTSAENCPWKQGKKPIKSGSQTVQALTTAENCPWKQGKKPIKSRSQTVTPKNKVKRNGKASGKLSAGVASSQGTSLVAVNDENGSLHWEDEIRQALVAHKKTRQFDVTLTPLGPSMPCPPESGGNEGVVTRNSVKKTLRLFQVIVRKLLQREESKRADPNRGNRIDLMAANILKEHNEWVNKGKNFVGVVPGVEVGDEFHYRVELSIIGLHRPFQGGIDATKLGDINVATSIVASGGYPDDLDSSESSDVLIYSGSGGNPQKGEIQGSDQKLERGNLALKNSIETKTPVRVIYGFKETKASESHDSKPKLVSTFTYDGLYLVESYWKERGKHGDVFKFRLRRIPGQPDIGLKEVKKSKKLKEREGLCVKDISNGKEIIPICVINNIDSDQPLPFKYITKVIAPSWYIPTPPVGCECTNGCLDSVNCACAIKNGGEIPYNFSGAIIQAKPLVYECGPSCKCPPSCSNRVSQHGIKIPLEVFKTRSRGWGVRSLSSIQSGSFICEYIGELLQESEAEQRCNDEYLFDIGHNYDDQALWEGLPTLIPALQSNPLGEVKEDSGFTIDAADCGNVGRFINHSCSPNLYAQNVLYDHDDKRIPHIMFFAADNIPPLQELTYHYNYTIDQVRDSEGNIKRKDCYCGAPDCTGRLY</sequence>
<dbReference type="SUPFAM" id="SSF88697">
    <property type="entry name" value="PUA domain-like"/>
    <property type="match status" value="1"/>
</dbReference>
<organism evidence="14 15">
    <name type="scientific">Dioscorea cayennensis subsp. rotundata</name>
    <name type="common">White Guinea yam</name>
    <name type="synonym">Dioscorea rotundata</name>
    <dbReference type="NCBI Taxonomy" id="55577"/>
    <lineage>
        <taxon>Eukaryota</taxon>
        <taxon>Viridiplantae</taxon>
        <taxon>Streptophyta</taxon>
        <taxon>Embryophyta</taxon>
        <taxon>Tracheophyta</taxon>
        <taxon>Spermatophyta</taxon>
        <taxon>Magnoliopsida</taxon>
        <taxon>Liliopsida</taxon>
        <taxon>Dioscoreales</taxon>
        <taxon>Dioscoreaceae</taxon>
        <taxon>Dioscorea</taxon>
    </lineage>
</organism>
<dbReference type="GO" id="GO:0008270">
    <property type="term" value="F:zinc ion binding"/>
    <property type="evidence" value="ECO:0007669"/>
    <property type="project" value="InterPro"/>
</dbReference>
<evidence type="ECO:0000256" key="1">
    <source>
        <dbReference type="ARBA" id="ARBA00004286"/>
    </source>
</evidence>
<feature type="region of interest" description="Disordered" evidence="9">
    <location>
        <begin position="261"/>
        <end position="286"/>
    </location>
</feature>
<dbReference type="InterPro" id="IPR015947">
    <property type="entry name" value="PUA-like_sf"/>
</dbReference>
<dbReference type="PANTHER" id="PTHR45660:SF46">
    <property type="entry name" value="HISTONE-LYSINE N-METHYLTRANSFERASE, H3 LYSINE-9 SPECIFIC SUVH6"/>
    <property type="match status" value="1"/>
</dbReference>
<dbReference type="InterPro" id="IPR051357">
    <property type="entry name" value="H3K9_HMTase_SUVAR3-9"/>
</dbReference>
<dbReference type="Proteomes" id="UP001515500">
    <property type="component" value="Chromosome 26"/>
</dbReference>
<proteinExistence type="predicted"/>
<dbReference type="Gene3D" id="2.170.270.10">
    <property type="entry name" value="SET domain"/>
    <property type="match status" value="1"/>
</dbReference>
<dbReference type="GO" id="GO:0003690">
    <property type="term" value="F:double-stranded DNA binding"/>
    <property type="evidence" value="ECO:0007669"/>
    <property type="project" value="TreeGrafter"/>
</dbReference>
<evidence type="ECO:0000256" key="2">
    <source>
        <dbReference type="ARBA" id="ARBA00022454"/>
    </source>
</evidence>
<evidence type="ECO:0000256" key="9">
    <source>
        <dbReference type="SAM" id="MobiDB-lite"/>
    </source>
</evidence>
<feature type="domain" description="YDG" evidence="13">
    <location>
        <begin position="675"/>
        <end position="829"/>
    </location>
</feature>
<dbReference type="GO" id="GO:0032259">
    <property type="term" value="P:methylation"/>
    <property type="evidence" value="ECO:0007669"/>
    <property type="project" value="UniProtKB-KW"/>
</dbReference>
<dbReference type="PROSITE" id="PS50867">
    <property type="entry name" value="PRE_SET"/>
    <property type="match status" value="1"/>
</dbReference>
<feature type="region of interest" description="Disordered" evidence="9">
    <location>
        <begin position="521"/>
        <end position="554"/>
    </location>
</feature>
<dbReference type="InterPro" id="IPR046341">
    <property type="entry name" value="SET_dom_sf"/>
</dbReference>
<evidence type="ECO:0000259" key="10">
    <source>
        <dbReference type="PROSITE" id="PS50280"/>
    </source>
</evidence>
<keyword evidence="14" id="KW-1185">Reference proteome</keyword>
<name>A0AB40ARL9_DIOCR</name>
<accession>A0AB40ARL9</accession>
<keyword evidence="5" id="KW-0949">S-adenosyl-L-methionine</keyword>
<dbReference type="InterPro" id="IPR025794">
    <property type="entry name" value="H3-K9-MeTrfase_plant"/>
</dbReference>
<dbReference type="PROSITE" id="PS50868">
    <property type="entry name" value="POST_SET"/>
    <property type="match status" value="1"/>
</dbReference>
<dbReference type="InterPro" id="IPR007728">
    <property type="entry name" value="Pre-SET_dom"/>
</dbReference>
<evidence type="ECO:0000259" key="12">
    <source>
        <dbReference type="PROSITE" id="PS50868"/>
    </source>
</evidence>
<dbReference type="GO" id="GO:0005634">
    <property type="term" value="C:nucleus"/>
    <property type="evidence" value="ECO:0007669"/>
    <property type="project" value="UniProtKB-SubCell"/>
</dbReference>
<dbReference type="GO" id="GO:0042054">
    <property type="term" value="F:histone methyltransferase activity"/>
    <property type="evidence" value="ECO:0007669"/>
    <property type="project" value="InterPro"/>
</dbReference>
<feature type="domain" description="Post-SET" evidence="12">
    <location>
        <begin position="1119"/>
        <end position="1135"/>
    </location>
</feature>
<dbReference type="Pfam" id="PF05033">
    <property type="entry name" value="Pre-SET"/>
    <property type="match status" value="1"/>
</dbReference>
<dbReference type="Pfam" id="PF00856">
    <property type="entry name" value="SET"/>
    <property type="match status" value="1"/>
</dbReference>
<dbReference type="InterPro" id="IPR001214">
    <property type="entry name" value="SET_dom"/>
</dbReference>
<dbReference type="Gene3D" id="2.30.280.10">
    <property type="entry name" value="SRA-YDG"/>
    <property type="match status" value="1"/>
</dbReference>
<dbReference type="RefSeq" id="XP_039117299.1">
    <property type="nucleotide sequence ID" value="XM_039261365.1"/>
</dbReference>
<dbReference type="PROSITE" id="PS51015">
    <property type="entry name" value="YDG"/>
    <property type="match status" value="1"/>
</dbReference>
<evidence type="ECO:0000256" key="5">
    <source>
        <dbReference type="ARBA" id="ARBA00022691"/>
    </source>
</evidence>
<gene>
    <name evidence="15" type="primary">LOC120253092</name>
</gene>
<protein>
    <submittedName>
        <fullName evidence="15">Uncharacterized protein LOC120253092</fullName>
    </submittedName>
</protein>
<dbReference type="Pfam" id="PF02182">
    <property type="entry name" value="SAD_SRA"/>
    <property type="match status" value="1"/>
</dbReference>
<keyword evidence="7 8" id="KW-0539">Nucleus</keyword>
<dbReference type="GO" id="GO:0005694">
    <property type="term" value="C:chromosome"/>
    <property type="evidence" value="ECO:0007669"/>
    <property type="project" value="UniProtKB-SubCell"/>
</dbReference>
<feature type="domain" description="SET" evidence="10">
    <location>
        <begin position="962"/>
        <end position="1105"/>
    </location>
</feature>
<dbReference type="SUPFAM" id="SSF82199">
    <property type="entry name" value="SET domain"/>
    <property type="match status" value="1"/>
</dbReference>
<keyword evidence="6" id="KW-0156">Chromatin regulator</keyword>
<feature type="domain" description="Pre-SET" evidence="11">
    <location>
        <begin position="899"/>
        <end position="959"/>
    </location>
</feature>
<feature type="compositionally biased region" description="Basic and acidic residues" evidence="9">
    <location>
        <begin position="261"/>
        <end position="273"/>
    </location>
</feature>
<evidence type="ECO:0000259" key="11">
    <source>
        <dbReference type="PROSITE" id="PS50867"/>
    </source>
</evidence>
<evidence type="ECO:0000259" key="13">
    <source>
        <dbReference type="PROSITE" id="PS51015"/>
    </source>
</evidence>
<evidence type="ECO:0000256" key="6">
    <source>
        <dbReference type="ARBA" id="ARBA00022853"/>
    </source>
</evidence>
<dbReference type="SMART" id="SM00508">
    <property type="entry name" value="PostSET"/>
    <property type="match status" value="1"/>
</dbReference>
<feature type="region of interest" description="Disordered" evidence="9">
    <location>
        <begin position="727"/>
        <end position="756"/>
    </location>
</feature>
<evidence type="ECO:0000256" key="8">
    <source>
        <dbReference type="PROSITE-ProRule" id="PRU00358"/>
    </source>
</evidence>
<dbReference type="SMART" id="SM00317">
    <property type="entry name" value="SET"/>
    <property type="match status" value="1"/>
</dbReference>
<dbReference type="PANTHER" id="PTHR45660">
    <property type="entry name" value="HISTONE-LYSINE N-METHYLTRANSFERASE SETMAR"/>
    <property type="match status" value="1"/>
</dbReference>
<keyword evidence="4" id="KW-0808">Transferase</keyword>
<keyword evidence="2" id="KW-0158">Chromosome</keyword>
<dbReference type="SMART" id="SM00468">
    <property type="entry name" value="PreSET"/>
    <property type="match status" value="1"/>
</dbReference>
<evidence type="ECO:0000256" key="4">
    <source>
        <dbReference type="ARBA" id="ARBA00022679"/>
    </source>
</evidence>
<dbReference type="SMART" id="SM00466">
    <property type="entry name" value="SRA"/>
    <property type="match status" value="1"/>
</dbReference>
<dbReference type="InterPro" id="IPR003616">
    <property type="entry name" value="Post-SET_dom"/>
</dbReference>
<evidence type="ECO:0000313" key="14">
    <source>
        <dbReference type="Proteomes" id="UP001515500"/>
    </source>
</evidence>
<dbReference type="AlphaFoldDB" id="A0AB40ARL9"/>
<reference evidence="15" key="1">
    <citation type="submission" date="2025-08" db="UniProtKB">
        <authorList>
            <consortium name="RefSeq"/>
        </authorList>
    </citation>
    <scope>IDENTIFICATION</scope>
</reference>
<evidence type="ECO:0000256" key="3">
    <source>
        <dbReference type="ARBA" id="ARBA00022603"/>
    </source>
</evidence>
<evidence type="ECO:0000256" key="7">
    <source>
        <dbReference type="ARBA" id="ARBA00023242"/>
    </source>
</evidence>
<evidence type="ECO:0000313" key="15">
    <source>
        <dbReference type="RefSeq" id="XP_039117299.1"/>
    </source>
</evidence>
<comment type="subcellular location">
    <subcellularLocation>
        <location evidence="1">Chromosome</location>
    </subcellularLocation>
    <subcellularLocation>
        <location evidence="8">Nucleus</location>
    </subcellularLocation>
</comment>
<dbReference type="InterPro" id="IPR036987">
    <property type="entry name" value="SRA-YDG_sf"/>
</dbReference>
<keyword evidence="3" id="KW-0489">Methyltransferase</keyword>